<dbReference type="InterPro" id="IPR004761">
    <property type="entry name" value="Spore_GerAB"/>
</dbReference>
<feature type="transmembrane region" description="Helical" evidence="1">
    <location>
        <begin position="36"/>
        <end position="55"/>
    </location>
</feature>
<protein>
    <submittedName>
        <fullName evidence="2">Uncharacterized protein</fullName>
    </submittedName>
</protein>
<comment type="caution">
    <text evidence="2">The sequence shown here is derived from an EMBL/GenBank/DDBJ whole genome shotgun (WGS) entry which is preliminary data.</text>
</comment>
<reference evidence="2 3" key="1">
    <citation type="submission" date="2020-08" db="EMBL/GenBank/DDBJ databases">
        <title>Genomic Encyclopedia of Type Strains, Phase III (KMG-III): the genomes of soil and plant-associated and newly described type strains.</title>
        <authorList>
            <person name="Whitman W."/>
        </authorList>
    </citation>
    <scope>NUCLEOTIDE SEQUENCE [LARGE SCALE GENOMIC DNA]</scope>
    <source>
        <strain evidence="2 3">CECT 8234</strain>
    </source>
</reference>
<evidence type="ECO:0000313" key="2">
    <source>
        <dbReference type="EMBL" id="MBB3155315.1"/>
    </source>
</evidence>
<dbReference type="Pfam" id="PF03845">
    <property type="entry name" value="Spore_permease"/>
    <property type="match status" value="1"/>
</dbReference>
<accession>A0A7W5CCT3</accession>
<dbReference type="AlphaFoldDB" id="A0A7W5CCT3"/>
<dbReference type="EMBL" id="JACHXW010000023">
    <property type="protein sequence ID" value="MBB3155315.1"/>
    <property type="molecule type" value="Genomic_DNA"/>
</dbReference>
<keyword evidence="1" id="KW-1133">Transmembrane helix</keyword>
<proteinExistence type="predicted"/>
<keyword evidence="3" id="KW-1185">Reference proteome</keyword>
<sequence>MTNKMSMFQMYSVMLVLLLGTSIIFGTPKLVMDMWLVPLFTILPAILLFLCYTALVSSESRKGLYAVLVKAWGNVLGKALCSATPFIFFI</sequence>
<dbReference type="GO" id="GO:0016020">
    <property type="term" value="C:membrane"/>
    <property type="evidence" value="ECO:0007669"/>
    <property type="project" value="InterPro"/>
</dbReference>
<organism evidence="2 3">
    <name type="scientific">Paenibacillus endophyticus</name>
    <dbReference type="NCBI Taxonomy" id="1294268"/>
    <lineage>
        <taxon>Bacteria</taxon>
        <taxon>Bacillati</taxon>
        <taxon>Bacillota</taxon>
        <taxon>Bacilli</taxon>
        <taxon>Bacillales</taxon>
        <taxon>Paenibacillaceae</taxon>
        <taxon>Paenibacillus</taxon>
    </lineage>
</organism>
<dbReference type="Proteomes" id="UP000518605">
    <property type="component" value="Unassembled WGS sequence"/>
</dbReference>
<gene>
    <name evidence="2" type="ORF">FHS16_005423</name>
</gene>
<evidence type="ECO:0000313" key="3">
    <source>
        <dbReference type="Proteomes" id="UP000518605"/>
    </source>
</evidence>
<name>A0A7W5CCT3_9BACL</name>
<evidence type="ECO:0000256" key="1">
    <source>
        <dbReference type="SAM" id="Phobius"/>
    </source>
</evidence>
<keyword evidence="1" id="KW-0472">Membrane</keyword>
<keyword evidence="1" id="KW-0812">Transmembrane</keyword>
<dbReference type="GO" id="GO:0009847">
    <property type="term" value="P:spore germination"/>
    <property type="evidence" value="ECO:0007669"/>
    <property type="project" value="InterPro"/>
</dbReference>